<protein>
    <submittedName>
        <fullName evidence="9">HV692 protein</fullName>
    </submittedName>
</protein>
<reference evidence="9 10" key="1">
    <citation type="submission" date="2019-09" db="EMBL/GenBank/DDBJ databases">
        <title>Bird 10,000 Genomes (B10K) Project - Family phase.</title>
        <authorList>
            <person name="Zhang G."/>
        </authorList>
    </citation>
    <scope>NUCLEOTIDE SEQUENCE [LARGE SCALE GENOMIC DNA]</scope>
    <source>
        <strain evidence="9">B10K-DU-001-42</strain>
        <tissue evidence="9">Muscle</tissue>
    </source>
</reference>
<organism evidence="9 10">
    <name type="scientific">Semnornis frantzii</name>
    <dbReference type="NCBI Taxonomy" id="91796"/>
    <lineage>
        <taxon>Eukaryota</taxon>
        <taxon>Metazoa</taxon>
        <taxon>Chordata</taxon>
        <taxon>Craniata</taxon>
        <taxon>Vertebrata</taxon>
        <taxon>Euteleostomi</taxon>
        <taxon>Archelosauria</taxon>
        <taxon>Archosauria</taxon>
        <taxon>Dinosauria</taxon>
        <taxon>Saurischia</taxon>
        <taxon>Theropoda</taxon>
        <taxon>Coelurosauria</taxon>
        <taxon>Aves</taxon>
        <taxon>Neognathae</taxon>
        <taxon>Neoaves</taxon>
        <taxon>Telluraves</taxon>
        <taxon>Coraciimorphae</taxon>
        <taxon>Piciformes</taxon>
        <taxon>Ramphastidae</taxon>
        <taxon>Semnornis</taxon>
    </lineage>
</organism>
<feature type="domain" description="Ig-like" evidence="8">
    <location>
        <begin position="18"/>
        <end position="114"/>
    </location>
</feature>
<keyword evidence="6" id="KW-0393">Immunoglobulin domain</keyword>
<sequence length="122" mass="13950">MLLLLLLALAAAWSHGQAELRLIQNQPSLTKRPSTTARIECKVEGVSDFTNFYMHWYQQLPSKPPKRILYMHSSSSSYDDDSLKSKYSPEKQGTNVYVLAVNNINSSDVGIYHCASWKYHRI</sequence>
<dbReference type="InterPro" id="IPR036179">
    <property type="entry name" value="Ig-like_dom_sf"/>
</dbReference>
<evidence type="ECO:0000259" key="8">
    <source>
        <dbReference type="PROSITE" id="PS50835"/>
    </source>
</evidence>
<keyword evidence="3" id="KW-1133">Transmembrane helix</keyword>
<evidence type="ECO:0000256" key="3">
    <source>
        <dbReference type="ARBA" id="ARBA00022989"/>
    </source>
</evidence>
<feature type="signal peptide" evidence="7">
    <location>
        <begin position="1"/>
        <end position="18"/>
    </location>
</feature>
<dbReference type="InterPro" id="IPR013783">
    <property type="entry name" value="Ig-like_fold"/>
</dbReference>
<evidence type="ECO:0000256" key="6">
    <source>
        <dbReference type="ARBA" id="ARBA00023319"/>
    </source>
</evidence>
<keyword evidence="4" id="KW-0472">Membrane</keyword>
<dbReference type="InterPro" id="IPR007110">
    <property type="entry name" value="Ig-like_dom"/>
</dbReference>
<dbReference type="SMART" id="SM00406">
    <property type="entry name" value="IGv"/>
    <property type="match status" value="1"/>
</dbReference>
<evidence type="ECO:0000256" key="1">
    <source>
        <dbReference type="ARBA" id="ARBA00004370"/>
    </source>
</evidence>
<evidence type="ECO:0000313" key="10">
    <source>
        <dbReference type="Proteomes" id="UP000536381"/>
    </source>
</evidence>
<feature type="chain" id="PRO_5029768407" evidence="7">
    <location>
        <begin position="19"/>
        <end position="122"/>
    </location>
</feature>
<evidence type="ECO:0000256" key="2">
    <source>
        <dbReference type="ARBA" id="ARBA00022692"/>
    </source>
</evidence>
<feature type="non-terminal residue" evidence="9">
    <location>
        <position position="122"/>
    </location>
</feature>
<evidence type="ECO:0000256" key="4">
    <source>
        <dbReference type="ARBA" id="ARBA00023136"/>
    </source>
</evidence>
<comment type="caution">
    <text evidence="9">The sequence shown here is derived from an EMBL/GenBank/DDBJ whole genome shotgun (WGS) entry which is preliminary data.</text>
</comment>
<dbReference type="InterPro" id="IPR051117">
    <property type="entry name" value="TRG_var/const_region"/>
</dbReference>
<name>A0A7L2IKK6_9PICI</name>
<proteinExistence type="predicted"/>
<evidence type="ECO:0000256" key="5">
    <source>
        <dbReference type="ARBA" id="ARBA00023170"/>
    </source>
</evidence>
<dbReference type="EMBL" id="VWYK01077928">
    <property type="protein sequence ID" value="NXR12079.1"/>
    <property type="molecule type" value="Genomic_DNA"/>
</dbReference>
<dbReference type="PANTHER" id="PTHR19256">
    <property type="entry name" value="T-CELL RECEPTOR GAMMA CHAIN"/>
    <property type="match status" value="1"/>
</dbReference>
<dbReference type="AlphaFoldDB" id="A0A7L2IKK6"/>
<dbReference type="Gene3D" id="2.60.40.10">
    <property type="entry name" value="Immunoglobulins"/>
    <property type="match status" value="1"/>
</dbReference>
<evidence type="ECO:0000256" key="7">
    <source>
        <dbReference type="SAM" id="SignalP"/>
    </source>
</evidence>
<dbReference type="PROSITE" id="PS50835">
    <property type="entry name" value="IG_LIKE"/>
    <property type="match status" value="1"/>
</dbReference>
<dbReference type="GO" id="GO:0016020">
    <property type="term" value="C:membrane"/>
    <property type="evidence" value="ECO:0007669"/>
    <property type="project" value="UniProtKB-SubCell"/>
</dbReference>
<gene>
    <name evidence="9" type="ORF">SEMFRA_R11652</name>
</gene>
<keyword evidence="5" id="KW-0675">Receptor</keyword>
<keyword evidence="7" id="KW-0732">Signal</keyword>
<dbReference type="Proteomes" id="UP000536381">
    <property type="component" value="Unassembled WGS sequence"/>
</dbReference>
<evidence type="ECO:0000313" key="9">
    <source>
        <dbReference type="EMBL" id="NXR12079.1"/>
    </source>
</evidence>
<keyword evidence="2" id="KW-0812">Transmembrane</keyword>
<dbReference type="InterPro" id="IPR013106">
    <property type="entry name" value="Ig_V-set"/>
</dbReference>
<accession>A0A7L2IKK6</accession>
<dbReference type="PANTHER" id="PTHR19256:SF65">
    <property type="entry name" value="T CELL RECEPTOR GAMMA CONSTANT 1-RELATED"/>
    <property type="match status" value="1"/>
</dbReference>
<comment type="subcellular location">
    <subcellularLocation>
        <location evidence="1">Membrane</location>
    </subcellularLocation>
</comment>
<dbReference type="OrthoDB" id="8924181at2759"/>
<feature type="non-terminal residue" evidence="9">
    <location>
        <position position="1"/>
    </location>
</feature>
<dbReference type="Pfam" id="PF07686">
    <property type="entry name" value="V-set"/>
    <property type="match status" value="1"/>
</dbReference>
<keyword evidence="10" id="KW-1185">Reference proteome</keyword>
<dbReference type="SUPFAM" id="SSF48726">
    <property type="entry name" value="Immunoglobulin"/>
    <property type="match status" value="1"/>
</dbReference>